<dbReference type="PANTHER" id="PTHR30349:SF91">
    <property type="entry name" value="INTA PROTEIN"/>
    <property type="match status" value="1"/>
</dbReference>
<evidence type="ECO:0000259" key="7">
    <source>
        <dbReference type="PROSITE" id="PS51900"/>
    </source>
</evidence>
<dbReference type="InterPro" id="IPR011010">
    <property type="entry name" value="DNA_brk_join_enz"/>
</dbReference>
<keyword evidence="3" id="KW-0233">DNA recombination</keyword>
<dbReference type="InterPro" id="IPR010998">
    <property type="entry name" value="Integrase_recombinase_N"/>
</dbReference>
<dbReference type="Gene3D" id="1.10.443.10">
    <property type="entry name" value="Intergrase catalytic core"/>
    <property type="match status" value="1"/>
</dbReference>
<evidence type="ECO:0000313" key="8">
    <source>
        <dbReference type="EMBL" id="UGS35630.1"/>
    </source>
</evidence>
<dbReference type="EMBL" id="CP087164">
    <property type="protein sequence ID" value="UGS35630.1"/>
    <property type="molecule type" value="Genomic_DNA"/>
</dbReference>
<dbReference type="Pfam" id="PF00589">
    <property type="entry name" value="Phage_integrase"/>
    <property type="match status" value="1"/>
</dbReference>
<dbReference type="PROSITE" id="PS51900">
    <property type="entry name" value="CB"/>
    <property type="match status" value="1"/>
</dbReference>
<feature type="domain" description="Core-binding (CB)" evidence="7">
    <location>
        <begin position="82"/>
        <end position="173"/>
    </location>
</feature>
<evidence type="ECO:0000256" key="5">
    <source>
        <dbReference type="SAM" id="MobiDB-lite"/>
    </source>
</evidence>
<dbReference type="GO" id="GO:0006310">
    <property type="term" value="P:DNA recombination"/>
    <property type="evidence" value="ECO:0007669"/>
    <property type="project" value="UniProtKB-KW"/>
</dbReference>
<dbReference type="KEGG" id="sbae:DSM104329_02025"/>
<dbReference type="PROSITE" id="PS51898">
    <property type="entry name" value="TYR_RECOMBINASE"/>
    <property type="match status" value="1"/>
</dbReference>
<proteinExistence type="predicted"/>
<gene>
    <name evidence="8" type="primary">xerC_3</name>
    <name evidence="8" type="ORF">DSM104329_02025</name>
</gene>
<dbReference type="Gene3D" id="1.10.150.130">
    <property type="match status" value="1"/>
</dbReference>
<dbReference type="GO" id="GO:0015074">
    <property type="term" value="P:DNA integration"/>
    <property type="evidence" value="ECO:0007669"/>
    <property type="project" value="UniProtKB-KW"/>
</dbReference>
<evidence type="ECO:0000313" key="9">
    <source>
        <dbReference type="Proteomes" id="UP001162834"/>
    </source>
</evidence>
<evidence type="ECO:0000259" key="6">
    <source>
        <dbReference type="PROSITE" id="PS51898"/>
    </source>
</evidence>
<feature type="region of interest" description="Disordered" evidence="5">
    <location>
        <begin position="1"/>
        <end position="26"/>
    </location>
</feature>
<name>A0A9E6XWB5_9ACTN</name>
<protein>
    <submittedName>
        <fullName evidence="8">Tyrosine recombinase XerC</fullName>
    </submittedName>
</protein>
<evidence type="ECO:0000256" key="4">
    <source>
        <dbReference type="PROSITE-ProRule" id="PRU01248"/>
    </source>
</evidence>
<dbReference type="InterPro" id="IPR044068">
    <property type="entry name" value="CB"/>
</dbReference>
<feature type="domain" description="Tyr recombinase" evidence="6">
    <location>
        <begin position="194"/>
        <end position="390"/>
    </location>
</feature>
<dbReference type="InterPro" id="IPR013762">
    <property type="entry name" value="Integrase-like_cat_sf"/>
</dbReference>
<evidence type="ECO:0000256" key="3">
    <source>
        <dbReference type="ARBA" id="ARBA00023172"/>
    </source>
</evidence>
<reference evidence="8" key="1">
    <citation type="journal article" date="2022" name="Int. J. Syst. Evol. Microbiol.">
        <title>Pseudomonas aegrilactucae sp. nov. and Pseudomonas morbosilactucae sp. nov., pathogens causing bacterial rot of lettuce in Japan.</title>
        <authorList>
            <person name="Sawada H."/>
            <person name="Fujikawa T."/>
            <person name="Satou M."/>
        </authorList>
    </citation>
    <scope>NUCLEOTIDE SEQUENCE</scope>
    <source>
        <strain evidence="8">0166_1</strain>
    </source>
</reference>
<dbReference type="InterPro" id="IPR050090">
    <property type="entry name" value="Tyrosine_recombinase_XerCD"/>
</dbReference>
<dbReference type="GO" id="GO:0003677">
    <property type="term" value="F:DNA binding"/>
    <property type="evidence" value="ECO:0007669"/>
    <property type="project" value="UniProtKB-UniRule"/>
</dbReference>
<accession>A0A9E6XWB5</accession>
<sequence>MSSKKATPAEGVATRHSKQCRSGSGGRCNCSPTYQANVWDNRARKRIRKSFTTLSAAKQWRRDASTALERGGADLHADPSSRTLAEAADEFIAGARSGAVRSRSGTSYRPSTVRGYERCLRLRVKPALGHLRIGEVRRRDLQRFVDDLLAEEMDPATVVKTINPVQAIFRRLAQREEIRMNPAADLELPKGRRRRERIASPAEAAALIAALDLPERALFATAMYAGLRRGELRALRVSDIDLAAGLIRVARTWDDGEGEQEGGKSEAARRRVPIAAVLRWPLGEHLVASRRTGDDLAFGMTAREPFYPSTVRNRALAAWARFNAAAADDQRLDPITLHEARHTYASLMIAAGVNAKALQSYMGHSSITVTFDLYGHLMPGNEEEAAGLLDAFLRRAA</sequence>
<dbReference type="Proteomes" id="UP001162834">
    <property type="component" value="Chromosome"/>
</dbReference>
<dbReference type="SUPFAM" id="SSF56349">
    <property type="entry name" value="DNA breaking-rejoining enzymes"/>
    <property type="match status" value="1"/>
</dbReference>
<dbReference type="Pfam" id="PF14659">
    <property type="entry name" value="Phage_int_SAM_3"/>
    <property type="match status" value="1"/>
</dbReference>
<keyword evidence="9" id="KW-1185">Reference proteome</keyword>
<dbReference type="CDD" id="cd01189">
    <property type="entry name" value="INT_ICEBs1_C_like"/>
    <property type="match status" value="1"/>
</dbReference>
<keyword evidence="2 4" id="KW-0238">DNA-binding</keyword>
<dbReference type="AlphaFoldDB" id="A0A9E6XWB5"/>
<dbReference type="InterPro" id="IPR004107">
    <property type="entry name" value="Integrase_SAM-like_N"/>
</dbReference>
<evidence type="ECO:0000256" key="1">
    <source>
        <dbReference type="ARBA" id="ARBA00022908"/>
    </source>
</evidence>
<dbReference type="PANTHER" id="PTHR30349">
    <property type="entry name" value="PHAGE INTEGRASE-RELATED"/>
    <property type="match status" value="1"/>
</dbReference>
<evidence type="ECO:0000256" key="2">
    <source>
        <dbReference type="ARBA" id="ARBA00023125"/>
    </source>
</evidence>
<dbReference type="InterPro" id="IPR002104">
    <property type="entry name" value="Integrase_catalytic"/>
</dbReference>
<organism evidence="8 9">
    <name type="scientific">Capillimicrobium parvum</name>
    <dbReference type="NCBI Taxonomy" id="2884022"/>
    <lineage>
        <taxon>Bacteria</taxon>
        <taxon>Bacillati</taxon>
        <taxon>Actinomycetota</taxon>
        <taxon>Thermoleophilia</taxon>
        <taxon>Solirubrobacterales</taxon>
        <taxon>Capillimicrobiaceae</taxon>
        <taxon>Capillimicrobium</taxon>
    </lineage>
</organism>
<keyword evidence="1" id="KW-0229">DNA integration</keyword>